<dbReference type="InterPro" id="IPR022755">
    <property type="entry name" value="Znf_C2H2_jaz"/>
</dbReference>
<evidence type="ECO:0000256" key="7">
    <source>
        <dbReference type="ARBA" id="ARBA00022833"/>
    </source>
</evidence>
<keyword evidence="3" id="KW-0690">Ribosome biogenesis</keyword>
<comment type="subcellular location">
    <subcellularLocation>
        <location evidence="1">Cytoplasm</location>
    </subcellularLocation>
</comment>
<dbReference type="SUPFAM" id="SSF57667">
    <property type="entry name" value="beta-beta-alpha zinc fingers"/>
    <property type="match status" value="2"/>
</dbReference>
<evidence type="ECO:0000259" key="10">
    <source>
        <dbReference type="PROSITE" id="PS00028"/>
    </source>
</evidence>
<evidence type="ECO:0000256" key="5">
    <source>
        <dbReference type="ARBA" id="ARBA00022737"/>
    </source>
</evidence>
<reference evidence="11" key="1">
    <citation type="submission" date="2022-08" db="UniProtKB">
        <authorList>
            <consortium name="EnsemblMetazoa"/>
        </authorList>
    </citation>
    <scope>IDENTIFICATION</scope>
    <source>
        <strain evidence="11">05x7-T-G4-1.051#20</strain>
    </source>
</reference>
<dbReference type="SMART" id="SM00355">
    <property type="entry name" value="ZnF_C2H2"/>
    <property type="match status" value="4"/>
</dbReference>
<dbReference type="InterPro" id="IPR041661">
    <property type="entry name" value="ZN622/Rei1/Reh1_Znf-C2H2"/>
</dbReference>
<dbReference type="InterPro" id="IPR013087">
    <property type="entry name" value="Znf_C2H2_type"/>
</dbReference>
<evidence type="ECO:0000256" key="4">
    <source>
        <dbReference type="ARBA" id="ARBA00022723"/>
    </source>
</evidence>
<dbReference type="InterPro" id="IPR003604">
    <property type="entry name" value="Matrin/U1-like-C_Znf_C2H2"/>
</dbReference>
<feature type="domain" description="C2H2-type" evidence="10">
    <location>
        <begin position="101"/>
        <end position="123"/>
    </location>
</feature>
<dbReference type="EnsemblMetazoa" id="G32583.1">
    <property type="protein sequence ID" value="G32583.1:cds"/>
    <property type="gene ID" value="G32583"/>
</dbReference>
<evidence type="ECO:0000256" key="6">
    <source>
        <dbReference type="ARBA" id="ARBA00022771"/>
    </source>
</evidence>
<sequence>MNSMAFLIPEKWNICLTYICYEKENKKGCAMSSGLFTCITCRVGFRDGDLQRNHYKTDWHRYNLKRKVADLGPVTAEVFQDKVLSQRAKLEEEQKTQSMVCQLCSKHFSTENAYQNHIQSKKHREVAAKAQQQENTSTSGAQAPVSLAQRKKDAINTQIQQDLQKAEELSEEAKKGLAEGFEDEDDEEWEGEGLGIEECLFCSSISSSLENNINHMSVKHGFFLPDADYLVDVEGMVTYLGEKVGEGHMCLWCGEKSKMFHTVQAVQKHMVDKGHCKILFEKESALEFADFYDYRSSYPDQGDTPMETGEGGEEEVEVTENTLDTEGYELVLPSGATIGHRSLWKYYKQNLPQRSSEGSSTVLPKMLAQYRALGWTGVTGEVAKTRVKDMAFVQRMKNRQRMQLGLKANKFQPHFRCQVSDEAHGRLVLFPCKEDLVFGIMIMHLSPLFNGASSRLLVYVYTCTN</sequence>
<dbReference type="InterPro" id="IPR036236">
    <property type="entry name" value="Znf_C2H2_sf"/>
</dbReference>
<organism evidence="11 12">
    <name type="scientific">Magallana gigas</name>
    <name type="common">Pacific oyster</name>
    <name type="synonym">Crassostrea gigas</name>
    <dbReference type="NCBI Taxonomy" id="29159"/>
    <lineage>
        <taxon>Eukaryota</taxon>
        <taxon>Metazoa</taxon>
        <taxon>Spiralia</taxon>
        <taxon>Lophotrochozoa</taxon>
        <taxon>Mollusca</taxon>
        <taxon>Bivalvia</taxon>
        <taxon>Autobranchia</taxon>
        <taxon>Pteriomorphia</taxon>
        <taxon>Ostreida</taxon>
        <taxon>Ostreoidea</taxon>
        <taxon>Ostreidae</taxon>
        <taxon>Magallana</taxon>
    </lineage>
</organism>
<dbReference type="PROSITE" id="PS00028">
    <property type="entry name" value="ZINC_FINGER_C2H2_1"/>
    <property type="match status" value="1"/>
</dbReference>
<proteinExistence type="inferred from homology"/>
<dbReference type="Pfam" id="PF12171">
    <property type="entry name" value="zf-C2H2_jaz"/>
    <property type="match status" value="1"/>
</dbReference>
<dbReference type="AlphaFoldDB" id="A0A8W8MJA9"/>
<evidence type="ECO:0000256" key="1">
    <source>
        <dbReference type="ARBA" id="ARBA00004496"/>
    </source>
</evidence>
<evidence type="ECO:0000256" key="2">
    <source>
        <dbReference type="ARBA" id="ARBA00022490"/>
    </source>
</evidence>
<feature type="compositionally biased region" description="Polar residues" evidence="9">
    <location>
        <begin position="130"/>
        <end position="141"/>
    </location>
</feature>
<evidence type="ECO:0000313" key="11">
    <source>
        <dbReference type="EnsemblMetazoa" id="G32583.1:cds"/>
    </source>
</evidence>
<dbReference type="GO" id="GO:0030687">
    <property type="term" value="C:preribosome, large subunit precursor"/>
    <property type="evidence" value="ECO:0007669"/>
    <property type="project" value="TreeGrafter"/>
</dbReference>
<dbReference type="GO" id="GO:0008270">
    <property type="term" value="F:zinc ion binding"/>
    <property type="evidence" value="ECO:0007669"/>
    <property type="project" value="UniProtKB-KW"/>
</dbReference>
<evidence type="ECO:0000256" key="9">
    <source>
        <dbReference type="SAM" id="MobiDB-lite"/>
    </source>
</evidence>
<accession>A0A8W8MJA9</accession>
<evidence type="ECO:0000313" key="12">
    <source>
        <dbReference type="Proteomes" id="UP000005408"/>
    </source>
</evidence>
<dbReference type="SMART" id="SM00451">
    <property type="entry name" value="ZnF_U1"/>
    <property type="match status" value="2"/>
</dbReference>
<dbReference type="Pfam" id="PF12756">
    <property type="entry name" value="zf-C2H2_2"/>
    <property type="match status" value="1"/>
</dbReference>
<keyword evidence="6" id="KW-0863">Zinc-finger</keyword>
<keyword evidence="12" id="KW-1185">Reference proteome</keyword>
<keyword evidence="5" id="KW-0677">Repeat</keyword>
<dbReference type="GO" id="GO:0042273">
    <property type="term" value="P:ribosomal large subunit biogenesis"/>
    <property type="evidence" value="ECO:0007669"/>
    <property type="project" value="TreeGrafter"/>
</dbReference>
<comment type="similarity">
    <text evidence="8">Belongs to the REI1 family.</text>
</comment>
<dbReference type="GO" id="GO:0005737">
    <property type="term" value="C:cytoplasm"/>
    <property type="evidence" value="ECO:0007669"/>
    <property type="project" value="UniProtKB-SubCell"/>
</dbReference>
<dbReference type="GO" id="GO:0003676">
    <property type="term" value="F:nucleic acid binding"/>
    <property type="evidence" value="ECO:0007669"/>
    <property type="project" value="InterPro"/>
</dbReference>
<keyword evidence="2" id="KW-0963">Cytoplasm</keyword>
<feature type="compositionally biased region" description="Basic and acidic residues" evidence="9">
    <location>
        <begin position="164"/>
        <end position="177"/>
    </location>
</feature>
<evidence type="ECO:0000256" key="8">
    <source>
        <dbReference type="ARBA" id="ARBA00034126"/>
    </source>
</evidence>
<dbReference type="PANTHER" id="PTHR13182">
    <property type="entry name" value="ZINC FINGER PROTEIN 622"/>
    <property type="match status" value="1"/>
</dbReference>
<dbReference type="Gene3D" id="3.30.160.60">
    <property type="entry name" value="Classic Zinc Finger"/>
    <property type="match status" value="1"/>
</dbReference>
<keyword evidence="7" id="KW-0862">Zinc</keyword>
<evidence type="ECO:0000256" key="3">
    <source>
        <dbReference type="ARBA" id="ARBA00022517"/>
    </source>
</evidence>
<keyword evidence="4" id="KW-0479">Metal-binding</keyword>
<dbReference type="PANTHER" id="PTHR13182:SF8">
    <property type="entry name" value="CYTOPLASMIC 60S SUBUNIT BIOGENESIS FACTOR ZNF622"/>
    <property type="match status" value="1"/>
</dbReference>
<name>A0A8W8MJA9_MAGGI</name>
<dbReference type="InterPro" id="IPR040025">
    <property type="entry name" value="Znf622/Rei1/Reh1"/>
</dbReference>
<dbReference type="Proteomes" id="UP000005408">
    <property type="component" value="Unassembled WGS sequence"/>
</dbReference>
<feature type="region of interest" description="Disordered" evidence="9">
    <location>
        <begin position="116"/>
        <end position="188"/>
    </location>
</feature>
<protein>
    <recommendedName>
        <fullName evidence="10">C2H2-type domain-containing protein</fullName>
    </recommendedName>
</protein>